<evidence type="ECO:0000313" key="15">
    <source>
        <dbReference type="Proteomes" id="UP000268014"/>
    </source>
</evidence>
<evidence type="ECO:0000256" key="3">
    <source>
        <dbReference type="ARBA" id="ARBA00022499"/>
    </source>
</evidence>
<sequence length="821" mass="95307">MSDLSDEVMSDEESAEMYRNVFSEGEPEYMFEQLIDGPNVEHFENEKECDDTNENMTQHPSKKSDLIKNVLAGKNDDVADLMATGWLTLEASINAIQTKQHVATNLEQLYKVVASLCENKMARTTYDKLLDNIRKWIGRFRNELNEKCAAGGVEFMKAIENLWSDYCEQMILIRNVFLYLDRTFILENIDESPIWCVSVIHHCLFMESSLVIFREEIILHGSVLKKLVGGILDRIAEERAGNQVDRYLLRALLRMLRTLDLYKQAFEDDFLSSTTVHYTHESMTLVRSLETVDFLLHVERRIKEENERVDLYLDEGTRTPLLTRAEKCLISDHMQEVVDNGLSLLLNDNRVSDVSRLYSLLSRVDGGVALLKTGFSSYIKKVGKSMIMDPQRDPTMVEDLMAFKDKLDVFVETCFGSSDDKMKFAQAEKDAFDYFINTRGNKPAELIAKYMDARLRSANKEASDEQLDQLMNKVITLFRFIQGKDVFEVFYKKDLAKRLLLGRSASVDAEKIMLSKLRQECGAGFTQKLEGMFRDMELSKDLGVAFRNVSFLVVRFIYNLKFKGEFKYIQHESSLGRYDDCVECSVNVLTMGQWPAYDNIQVTLPHHLSSSLQLYEKFYDSRHTGRKLQWQPRLGQCVLKANFRRGCQKELKVSLFQAIVLLLFNDQPSWTAADIMMATKLEQKEFIRTMVSLSVAKVRVLLKTPMNKEINDDDVFTVNTDIKEMRFRIRISEVQMKETEEEYKAVEEEVNQDRQYQIDAAIVRVMKTRKKLNHQLLISELFAQLRFPVRATDLKKRIGSLMERDYLRRCDEDPNLYQYVA</sequence>
<dbReference type="AlphaFoldDB" id="A0A0N4W0E9"/>
<dbReference type="InterPro" id="IPR019559">
    <property type="entry name" value="Cullin_neddylation_domain"/>
</dbReference>
<reference evidence="14 15" key="2">
    <citation type="submission" date="2018-11" db="EMBL/GenBank/DDBJ databases">
        <authorList>
            <consortium name="Pathogen Informatics"/>
        </authorList>
    </citation>
    <scope>NUCLEOTIDE SEQUENCE [LARGE SCALE GENOMIC DNA]</scope>
    <source>
        <strain evidence="14 15">MHpl1</strain>
    </source>
</reference>
<dbReference type="OrthoDB" id="27073at2759"/>
<dbReference type="Gene3D" id="1.20.1310.10">
    <property type="entry name" value="Cullin Repeats"/>
    <property type="match status" value="4"/>
</dbReference>
<evidence type="ECO:0000256" key="5">
    <source>
        <dbReference type="ARBA" id="ARBA00022763"/>
    </source>
</evidence>
<reference evidence="16" key="1">
    <citation type="submission" date="2017-02" db="UniProtKB">
        <authorList>
            <consortium name="WormBaseParasite"/>
        </authorList>
    </citation>
    <scope>IDENTIFICATION</scope>
</reference>
<dbReference type="Pfam" id="PF26557">
    <property type="entry name" value="Cullin_AB"/>
    <property type="match status" value="1"/>
</dbReference>
<feature type="domain" description="Cullin family profile" evidence="13">
    <location>
        <begin position="442"/>
        <end position="694"/>
    </location>
</feature>
<comment type="similarity">
    <text evidence="2 10 11">Belongs to the cullin family.</text>
</comment>
<evidence type="ECO:0000256" key="7">
    <source>
        <dbReference type="ARBA" id="ARBA00022843"/>
    </source>
</evidence>
<dbReference type="FunFam" id="1.20.1310.10:FF:000003">
    <property type="entry name" value="Cullin 4A"/>
    <property type="match status" value="1"/>
</dbReference>
<evidence type="ECO:0000256" key="10">
    <source>
        <dbReference type="PROSITE-ProRule" id="PRU00330"/>
    </source>
</evidence>
<keyword evidence="15" id="KW-1185">Reference proteome</keyword>
<dbReference type="WBParaSite" id="HPLM_0000303001-mRNA-1">
    <property type="protein sequence ID" value="HPLM_0000303001-mRNA-1"/>
    <property type="gene ID" value="HPLM_0000303001"/>
</dbReference>
<dbReference type="GO" id="GO:0042254">
    <property type="term" value="P:ribosome biogenesis"/>
    <property type="evidence" value="ECO:0007669"/>
    <property type="project" value="UniProtKB-ARBA"/>
</dbReference>
<dbReference type="InterPro" id="IPR036390">
    <property type="entry name" value="WH_DNA-bd_sf"/>
</dbReference>
<evidence type="ECO:0000256" key="2">
    <source>
        <dbReference type="ARBA" id="ARBA00006019"/>
    </source>
</evidence>
<dbReference type="InterPro" id="IPR036317">
    <property type="entry name" value="Cullin_homology_sf"/>
</dbReference>
<dbReference type="SMART" id="SM00884">
    <property type="entry name" value="Cullin_Nedd8"/>
    <property type="match status" value="1"/>
</dbReference>
<evidence type="ECO:0000256" key="1">
    <source>
        <dbReference type="ARBA" id="ARBA00004906"/>
    </source>
</evidence>
<keyword evidence="8" id="KW-0234">DNA repair</keyword>
<evidence type="ECO:0000256" key="6">
    <source>
        <dbReference type="ARBA" id="ARBA00022786"/>
    </source>
</evidence>
<accession>A0A0N4W0E9</accession>
<dbReference type="GO" id="GO:0006281">
    <property type="term" value="P:DNA repair"/>
    <property type="evidence" value="ECO:0007669"/>
    <property type="project" value="UniProtKB-KW"/>
</dbReference>
<evidence type="ECO:0000256" key="4">
    <source>
        <dbReference type="ARBA" id="ARBA00022553"/>
    </source>
</evidence>
<dbReference type="InterPro" id="IPR016158">
    <property type="entry name" value="Cullin_homology"/>
</dbReference>
<proteinExistence type="inferred from homology"/>
<dbReference type="FunFam" id="1.20.1310.10:FF:000001">
    <property type="entry name" value="Cullin 3"/>
    <property type="match status" value="1"/>
</dbReference>
<dbReference type="InterPro" id="IPR001373">
    <property type="entry name" value="Cullin_N"/>
</dbReference>
<evidence type="ECO:0000256" key="9">
    <source>
        <dbReference type="ARBA" id="ARBA00069613"/>
    </source>
</evidence>
<dbReference type="PROSITE" id="PS50069">
    <property type="entry name" value="CULLIN_2"/>
    <property type="match status" value="1"/>
</dbReference>
<dbReference type="STRING" id="6290.A0A0N4W0E9"/>
<name>A0A0N4W0E9_HAEPC</name>
<dbReference type="InterPro" id="IPR045093">
    <property type="entry name" value="Cullin"/>
</dbReference>
<dbReference type="SMART" id="SM00182">
    <property type="entry name" value="CULLIN"/>
    <property type="match status" value="1"/>
</dbReference>
<evidence type="ECO:0000313" key="16">
    <source>
        <dbReference type="WBParaSite" id="HPLM_0000303001-mRNA-1"/>
    </source>
</evidence>
<feature type="coiled-coil region" evidence="12">
    <location>
        <begin position="722"/>
        <end position="756"/>
    </location>
</feature>
<gene>
    <name evidence="14" type="ORF">HPLM_LOCUS3022</name>
</gene>
<keyword evidence="12" id="KW-0175">Coiled coil</keyword>
<comment type="pathway">
    <text evidence="1">Protein modification; protein ubiquitination.</text>
</comment>
<evidence type="ECO:0000256" key="12">
    <source>
        <dbReference type="SAM" id="Coils"/>
    </source>
</evidence>
<dbReference type="GO" id="GO:0005634">
    <property type="term" value="C:nucleus"/>
    <property type="evidence" value="ECO:0007669"/>
    <property type="project" value="UniProtKB-ARBA"/>
</dbReference>
<dbReference type="SUPFAM" id="SSF46785">
    <property type="entry name" value="Winged helix' DNA-binding domain"/>
    <property type="match status" value="1"/>
</dbReference>
<dbReference type="SUPFAM" id="SSF75632">
    <property type="entry name" value="Cullin homology domain"/>
    <property type="match status" value="1"/>
</dbReference>
<dbReference type="Gene3D" id="1.10.10.10">
    <property type="entry name" value="Winged helix-like DNA-binding domain superfamily/Winged helix DNA-binding domain"/>
    <property type="match status" value="1"/>
</dbReference>
<keyword evidence="7" id="KW-0832">Ubl conjugation</keyword>
<organism evidence="16">
    <name type="scientific">Haemonchus placei</name>
    <name type="common">Barber's pole worm</name>
    <dbReference type="NCBI Taxonomy" id="6290"/>
    <lineage>
        <taxon>Eukaryota</taxon>
        <taxon>Metazoa</taxon>
        <taxon>Ecdysozoa</taxon>
        <taxon>Nematoda</taxon>
        <taxon>Chromadorea</taxon>
        <taxon>Rhabditida</taxon>
        <taxon>Rhabditina</taxon>
        <taxon>Rhabditomorpha</taxon>
        <taxon>Strongyloidea</taxon>
        <taxon>Trichostrongylidae</taxon>
        <taxon>Haemonchus</taxon>
    </lineage>
</organism>
<dbReference type="FunFam" id="1.10.10.10:FF:000050">
    <property type="entry name" value="Cullin 4B"/>
    <property type="match status" value="1"/>
</dbReference>
<dbReference type="GO" id="GO:0031625">
    <property type="term" value="F:ubiquitin protein ligase binding"/>
    <property type="evidence" value="ECO:0007669"/>
    <property type="project" value="InterPro"/>
</dbReference>
<dbReference type="SUPFAM" id="SSF74788">
    <property type="entry name" value="Cullin repeat-like"/>
    <property type="match status" value="1"/>
</dbReference>
<dbReference type="InterPro" id="IPR036388">
    <property type="entry name" value="WH-like_DNA-bd_sf"/>
</dbReference>
<dbReference type="GO" id="GO:0031464">
    <property type="term" value="C:Cul4A-RING E3 ubiquitin ligase complex"/>
    <property type="evidence" value="ECO:0007669"/>
    <property type="project" value="UniProtKB-ARBA"/>
</dbReference>
<dbReference type="GO" id="GO:0006511">
    <property type="term" value="P:ubiquitin-dependent protein catabolic process"/>
    <property type="evidence" value="ECO:0007669"/>
    <property type="project" value="InterPro"/>
</dbReference>
<keyword evidence="6" id="KW-0833">Ubl conjugation pathway</keyword>
<dbReference type="Pfam" id="PF00888">
    <property type="entry name" value="Cullin"/>
    <property type="match status" value="1"/>
</dbReference>
<evidence type="ECO:0000256" key="8">
    <source>
        <dbReference type="ARBA" id="ARBA00023204"/>
    </source>
</evidence>
<keyword evidence="4" id="KW-0597">Phosphoprotein</keyword>
<dbReference type="Gene3D" id="3.30.230.130">
    <property type="entry name" value="Cullin, Chain C, Domain 2"/>
    <property type="match status" value="1"/>
</dbReference>
<dbReference type="Pfam" id="PF10557">
    <property type="entry name" value="Cullin_Nedd8"/>
    <property type="match status" value="1"/>
</dbReference>
<keyword evidence="5" id="KW-0227">DNA damage</keyword>
<dbReference type="OMA" id="KCINLMK"/>
<evidence type="ECO:0000313" key="14">
    <source>
        <dbReference type="EMBL" id="VDO19968.1"/>
    </source>
</evidence>
<dbReference type="InterPro" id="IPR059120">
    <property type="entry name" value="Cullin-like_AB"/>
</dbReference>
<dbReference type="EMBL" id="UZAF01016093">
    <property type="protein sequence ID" value="VDO19968.1"/>
    <property type="molecule type" value="Genomic_DNA"/>
</dbReference>
<dbReference type="PANTHER" id="PTHR11932">
    <property type="entry name" value="CULLIN"/>
    <property type="match status" value="1"/>
</dbReference>
<evidence type="ECO:0000259" key="13">
    <source>
        <dbReference type="PROSITE" id="PS50069"/>
    </source>
</evidence>
<dbReference type="Proteomes" id="UP000268014">
    <property type="component" value="Unassembled WGS sequence"/>
</dbReference>
<dbReference type="InterPro" id="IPR016159">
    <property type="entry name" value="Cullin_repeat-like_dom_sf"/>
</dbReference>
<keyword evidence="3" id="KW-1017">Isopeptide bond</keyword>
<evidence type="ECO:0000256" key="11">
    <source>
        <dbReference type="RuleBase" id="RU003829"/>
    </source>
</evidence>
<protein>
    <recommendedName>
        <fullName evidence="9">Cullin-4</fullName>
    </recommendedName>
</protein>
<dbReference type="FunFam" id="1.20.1310.10:FF:000004">
    <property type="entry name" value="Cullin 4B"/>
    <property type="match status" value="1"/>
</dbReference>